<protein>
    <submittedName>
        <fullName evidence="2">DUF2063 domain-containing protein</fullName>
    </submittedName>
</protein>
<dbReference type="EMBL" id="MJIL01000045">
    <property type="protein sequence ID" value="OLQ81056.1"/>
    <property type="molecule type" value="Genomic_DNA"/>
</dbReference>
<dbReference type="OrthoDB" id="4146344at2"/>
<evidence type="ECO:0000313" key="3">
    <source>
        <dbReference type="Proteomes" id="UP000186905"/>
    </source>
</evidence>
<dbReference type="Pfam" id="PF09836">
    <property type="entry name" value="DUF2063"/>
    <property type="match status" value="1"/>
</dbReference>
<proteinExistence type="predicted"/>
<evidence type="ECO:0000313" key="2">
    <source>
        <dbReference type="EMBL" id="OLQ81056.1"/>
    </source>
</evidence>
<dbReference type="RefSeq" id="WP_075762154.1">
    <property type="nucleotide sequence ID" value="NZ_MJIL01000045.1"/>
</dbReference>
<dbReference type="AlphaFoldDB" id="A0A1Q9H0M6"/>
<evidence type="ECO:0000259" key="1">
    <source>
        <dbReference type="Pfam" id="PF09836"/>
    </source>
</evidence>
<keyword evidence="3" id="KW-1185">Reference proteome</keyword>
<dbReference type="InterPro" id="IPR018640">
    <property type="entry name" value="DUF2063"/>
</dbReference>
<dbReference type="InterPro" id="IPR044922">
    <property type="entry name" value="DUF2063_N_sf"/>
</dbReference>
<comment type="caution">
    <text evidence="2">The sequence shown here is derived from an EMBL/GenBank/DDBJ whole genome shotgun (WGS) entry which is preliminary data.</text>
</comment>
<organism evidence="2 3">
    <name type="scientific">Photobacterium proteolyticum</name>
    <dbReference type="NCBI Taxonomy" id="1903952"/>
    <lineage>
        <taxon>Bacteria</taxon>
        <taxon>Pseudomonadati</taxon>
        <taxon>Pseudomonadota</taxon>
        <taxon>Gammaproteobacteria</taxon>
        <taxon>Vibrionales</taxon>
        <taxon>Vibrionaceae</taxon>
        <taxon>Photobacterium</taxon>
    </lineage>
</organism>
<reference evidence="2 3" key="1">
    <citation type="submission" date="2016-09" db="EMBL/GenBank/DDBJ databases">
        <title>Photobacterium proteolyticum sp. nov. a protease producing bacterium isolated from ocean sediments of Laizhou Bay.</title>
        <authorList>
            <person name="Li Y."/>
        </authorList>
    </citation>
    <scope>NUCLEOTIDE SEQUENCE [LARGE SCALE GENOMIC DNA]</scope>
    <source>
        <strain evidence="2 3">13-12</strain>
    </source>
</reference>
<dbReference type="STRING" id="1903952.BIT28_05650"/>
<gene>
    <name evidence="2" type="ORF">BIT28_05650</name>
</gene>
<accession>A0A1Q9H0M6</accession>
<name>A0A1Q9H0M6_9GAMM</name>
<dbReference type="Proteomes" id="UP000186905">
    <property type="component" value="Unassembled WGS sequence"/>
</dbReference>
<feature type="domain" description="Putative DNA-binding" evidence="1">
    <location>
        <begin position="17"/>
        <end position="106"/>
    </location>
</feature>
<dbReference type="Gene3D" id="1.10.150.690">
    <property type="entry name" value="DUF2063"/>
    <property type="match status" value="1"/>
</dbReference>
<sequence length="261" mass="28917">MDKSLPPDRDKDGKLHQLQQDFAAALHYQPSTVATNIADGQFPAEQLIQIYRNNFIISLSEILEVVYPCVKAVVGDECFSQLARQHVLTHPLQQGDVSHYGHGLCETINSQPALTEAVPYLTDLASLEWHLDRAAHAPATDSQFPFAKLGQLTEANLPQLQLEVPEPTFCIDSDYPVATIWQMITDNAVEEIDLSQPESAVIQRRPDQMMVLNTTPGATGLIRLSQQQGRLGDASDEMLAMLGELVQRHIFTDIHGLPEGE</sequence>